<dbReference type="GO" id="GO:0003676">
    <property type="term" value="F:nucleic acid binding"/>
    <property type="evidence" value="ECO:0007669"/>
    <property type="project" value="InterPro"/>
</dbReference>
<dbReference type="GeneID" id="39578194"/>
<dbReference type="RefSeq" id="XP_028468995.1">
    <property type="nucleotide sequence ID" value="XM_028609716.1"/>
</dbReference>
<dbReference type="OrthoDB" id="424402at2759"/>
<evidence type="ECO:0000259" key="2">
    <source>
        <dbReference type="Pfam" id="PF01918"/>
    </source>
</evidence>
<name>A0A3N2Q343_SODAK</name>
<feature type="region of interest" description="Disordered" evidence="1">
    <location>
        <begin position="172"/>
        <end position="197"/>
    </location>
</feature>
<feature type="domain" description="DNA/RNA-binding protein Alba-like" evidence="2">
    <location>
        <begin position="87"/>
        <end position="140"/>
    </location>
</feature>
<feature type="region of interest" description="Disordered" evidence="1">
    <location>
        <begin position="1"/>
        <end position="52"/>
    </location>
</feature>
<accession>A0A3N2Q343</accession>
<reference evidence="3 4" key="1">
    <citation type="journal article" date="2018" name="Mol. Ecol.">
        <title>The obligate alkalophilic soda-lake fungus Sodiomyces alkalinus has shifted to a protein diet.</title>
        <authorList>
            <person name="Grum-Grzhimaylo A.A."/>
            <person name="Falkoski D.L."/>
            <person name="van den Heuvel J."/>
            <person name="Valero-Jimenez C.A."/>
            <person name="Min B."/>
            <person name="Choi I.G."/>
            <person name="Lipzen A."/>
            <person name="Daum C.G."/>
            <person name="Aanen D.K."/>
            <person name="Tsang A."/>
            <person name="Henrissat B."/>
            <person name="Bilanenko E.N."/>
            <person name="de Vries R.P."/>
            <person name="van Kan J.A.L."/>
            <person name="Grigoriev I.V."/>
            <person name="Debets A.J.M."/>
        </authorList>
    </citation>
    <scope>NUCLEOTIDE SEQUENCE [LARGE SCALE GENOMIC DNA]</scope>
    <source>
        <strain evidence="3 4">F11</strain>
    </source>
</reference>
<feature type="compositionally biased region" description="Basic and acidic residues" evidence="1">
    <location>
        <begin position="1"/>
        <end position="11"/>
    </location>
</feature>
<evidence type="ECO:0000256" key="1">
    <source>
        <dbReference type="SAM" id="MobiDB-lite"/>
    </source>
</evidence>
<dbReference type="Proteomes" id="UP000272025">
    <property type="component" value="Unassembled WGS sequence"/>
</dbReference>
<sequence length="258" mass="28206">MGKSASPEKGKQTTKKRKAPSSATISAMPTKKLKPAASGLSEAPLPPPPAPIPIPTRTAVTNALSETHQSVLAVLKPKYDVLPALTISSTKIHKRVVRSLDHLRRDTGDPRPAVVLLHARPREVCKMITIAEQVKRALLAAPGPEPGRWFQYNMLYAVPPKRKAPDVVDETVLGGQRAGDDDRTEEHEDGNEEDDDADDYFEALDSRFQKAVVPERSRQHMSLSIFLSRVPIPELKSRDGVSVQVSEVPGDPGRQAEV</sequence>
<evidence type="ECO:0000313" key="4">
    <source>
        <dbReference type="Proteomes" id="UP000272025"/>
    </source>
</evidence>
<feature type="compositionally biased region" description="Acidic residues" evidence="1">
    <location>
        <begin position="187"/>
        <end position="197"/>
    </location>
</feature>
<organism evidence="3 4">
    <name type="scientific">Sodiomyces alkalinus (strain CBS 110278 / VKM F-3762 / F11)</name>
    <name type="common">Alkaliphilic filamentous fungus</name>
    <dbReference type="NCBI Taxonomy" id="1314773"/>
    <lineage>
        <taxon>Eukaryota</taxon>
        <taxon>Fungi</taxon>
        <taxon>Dikarya</taxon>
        <taxon>Ascomycota</taxon>
        <taxon>Pezizomycotina</taxon>
        <taxon>Sordariomycetes</taxon>
        <taxon>Hypocreomycetidae</taxon>
        <taxon>Glomerellales</taxon>
        <taxon>Plectosphaerellaceae</taxon>
        <taxon>Sodiomyces</taxon>
    </lineage>
</organism>
<protein>
    <recommendedName>
        <fullName evidence="2">DNA/RNA-binding protein Alba-like domain-containing protein</fullName>
    </recommendedName>
</protein>
<dbReference type="AlphaFoldDB" id="A0A3N2Q343"/>
<proteinExistence type="predicted"/>
<dbReference type="EMBL" id="ML119052">
    <property type="protein sequence ID" value="ROT41189.1"/>
    <property type="molecule type" value="Genomic_DNA"/>
</dbReference>
<dbReference type="InterPro" id="IPR002775">
    <property type="entry name" value="DNA/RNA-bd_Alba-like"/>
</dbReference>
<gene>
    <name evidence="3" type="ORF">SODALDRAFT_322378</name>
</gene>
<keyword evidence="4" id="KW-1185">Reference proteome</keyword>
<dbReference type="Pfam" id="PF01918">
    <property type="entry name" value="Alba"/>
    <property type="match status" value="1"/>
</dbReference>
<feature type="region of interest" description="Disordered" evidence="1">
    <location>
        <begin position="237"/>
        <end position="258"/>
    </location>
</feature>
<evidence type="ECO:0000313" key="3">
    <source>
        <dbReference type="EMBL" id="ROT41189.1"/>
    </source>
</evidence>